<dbReference type="PANTHER" id="PTHR41391:SF1">
    <property type="entry name" value="RESTRICTION OF TELOMERE CAPPING PROTEIN 4"/>
    <property type="match status" value="1"/>
</dbReference>
<keyword evidence="7" id="KW-0539">Nucleus</keyword>
<dbReference type="InterPro" id="IPR039024">
    <property type="entry name" value="RTC4"/>
</dbReference>
<gene>
    <name evidence="10" type="ORF">SPPG_01787</name>
</gene>
<feature type="region of interest" description="Disordered" evidence="8">
    <location>
        <begin position="637"/>
        <end position="660"/>
    </location>
</feature>
<dbReference type="OMA" id="LLIMEDC"/>
<evidence type="ECO:0000256" key="3">
    <source>
        <dbReference type="ARBA" id="ARBA00004496"/>
    </source>
</evidence>
<dbReference type="STRING" id="645134.A0A0L0HPI1"/>
<evidence type="ECO:0000256" key="6">
    <source>
        <dbReference type="ARBA" id="ARBA00022490"/>
    </source>
</evidence>
<proteinExistence type="inferred from homology"/>
<dbReference type="eggNOG" id="ENOG502S92B">
    <property type="taxonomic scope" value="Eukaryota"/>
</dbReference>
<feature type="domain" description="Restriction of telomere capping protein 4 C-terminal" evidence="9">
    <location>
        <begin position="514"/>
        <end position="639"/>
    </location>
</feature>
<dbReference type="EMBL" id="KQ257452">
    <property type="protein sequence ID" value="KND02704.1"/>
    <property type="molecule type" value="Genomic_DNA"/>
</dbReference>
<dbReference type="InParanoid" id="A0A0L0HPI1"/>
<evidence type="ECO:0000256" key="7">
    <source>
        <dbReference type="ARBA" id="ARBA00023242"/>
    </source>
</evidence>
<dbReference type="RefSeq" id="XP_016610743.1">
    <property type="nucleotide sequence ID" value="XM_016750100.1"/>
</dbReference>
<dbReference type="VEuPathDB" id="FungiDB:SPPG_01787"/>
<comment type="similarity">
    <text evidence="4">Belongs to the RTC4 family.</text>
</comment>
<dbReference type="Pfam" id="PF14474">
    <property type="entry name" value="RTC4"/>
    <property type="match status" value="1"/>
</dbReference>
<keyword evidence="11" id="KW-1185">Reference proteome</keyword>
<organism evidence="10 11">
    <name type="scientific">Spizellomyces punctatus (strain DAOM BR117)</name>
    <dbReference type="NCBI Taxonomy" id="645134"/>
    <lineage>
        <taxon>Eukaryota</taxon>
        <taxon>Fungi</taxon>
        <taxon>Fungi incertae sedis</taxon>
        <taxon>Chytridiomycota</taxon>
        <taxon>Chytridiomycota incertae sedis</taxon>
        <taxon>Chytridiomycetes</taxon>
        <taxon>Spizellomycetales</taxon>
        <taxon>Spizellomycetaceae</taxon>
        <taxon>Spizellomyces</taxon>
    </lineage>
</organism>
<dbReference type="Proteomes" id="UP000053201">
    <property type="component" value="Unassembled WGS sequence"/>
</dbReference>
<comment type="function">
    <text evidence="1">May be involved in a process influencing telomere capping.</text>
</comment>
<sequence>MTGVNEGRVSCIAVICDEVLLPCADHRRSLLYYTRRRHIQYVTCEQCSTMKAKSRYSMTRTWNRSESALHHKQQLMDPNANDSSDDGGDFPAAEDALLELFDTSSPRDRCAGPSSDEVSSVVKKESKISMAHALESREGCNTSIFPSPGRHLKVVAGVATGTGTCKLSKSPSLSTARRTRQTTECERSSPSITEGEQYFRRKGTLESTSSASAHVRAKERGYLERAPCSGNTTGNNSEASLGSSLVHNYEISVPRTGRVSEFYEPIPHVMSNQSAPACTTVGSVQEGGLQHRNTSLSLDMSRVNRVYRGSSRTRVHRRESPVKNISSASDAQGSEIAAAIEKVANIRSNPPWKISYTAKIAGRVKTIETSASTGKAGKSVQNQTGCFLKLFEARIRLPSPIKERRRASGDWDIEDSGDERKEEEGLRCPQCLRVLSLPLSLSVGRQFYKLRESEVVRDDEIVIRDPIALYEFCRTHTAEDDIIPAGLAMGYPREIDFKNTRRRVRQMFADLLRIIEGREESYYRQLALALYKELGTRKAQGVRYKMNTMKGISCGYYGKTGARVIMKTIYDMFVGTAGKTPYLTARMTAPQPIIEYIQDVLVPEAAIRLIMDDCTIHDKRQARDILTASSDFGSVMFPDSDDEHSDADEEPDLLHSPRVASGITNSDTLFVSSPEMTEEERLTPDGTSQDLTGEWSTDYDSIIWVV</sequence>
<evidence type="ECO:0000259" key="9">
    <source>
        <dbReference type="SMART" id="SM01312"/>
    </source>
</evidence>
<evidence type="ECO:0000256" key="1">
    <source>
        <dbReference type="ARBA" id="ARBA00002738"/>
    </source>
</evidence>
<dbReference type="SMART" id="SM01312">
    <property type="entry name" value="RTC4"/>
    <property type="match status" value="1"/>
</dbReference>
<dbReference type="PANTHER" id="PTHR41391">
    <property type="entry name" value="RESTRICTION OF TELOMERE CAPPING PROTEIN 4"/>
    <property type="match status" value="1"/>
</dbReference>
<reference evidence="10 11" key="1">
    <citation type="submission" date="2009-08" db="EMBL/GenBank/DDBJ databases">
        <title>The Genome Sequence of Spizellomyces punctatus strain DAOM BR117.</title>
        <authorList>
            <consortium name="The Broad Institute Genome Sequencing Platform"/>
            <person name="Russ C."/>
            <person name="Cuomo C."/>
            <person name="Shea T."/>
            <person name="Young S.K."/>
            <person name="Zeng Q."/>
            <person name="Koehrsen M."/>
            <person name="Haas B."/>
            <person name="Borodovsky M."/>
            <person name="Guigo R."/>
            <person name="Alvarado L."/>
            <person name="Berlin A."/>
            <person name="Bochicchio J."/>
            <person name="Borenstein D."/>
            <person name="Chapman S."/>
            <person name="Chen Z."/>
            <person name="Engels R."/>
            <person name="Freedman E."/>
            <person name="Gellesch M."/>
            <person name="Goldberg J."/>
            <person name="Griggs A."/>
            <person name="Gujja S."/>
            <person name="Heiman D."/>
            <person name="Hepburn T."/>
            <person name="Howarth C."/>
            <person name="Jen D."/>
            <person name="Larson L."/>
            <person name="Lewis B."/>
            <person name="Mehta T."/>
            <person name="Park D."/>
            <person name="Pearson M."/>
            <person name="Roberts A."/>
            <person name="Saif S."/>
            <person name="Shenoy N."/>
            <person name="Sisk P."/>
            <person name="Stolte C."/>
            <person name="Sykes S."/>
            <person name="Thomson T."/>
            <person name="Walk T."/>
            <person name="White J."/>
            <person name="Yandava C."/>
            <person name="Burger G."/>
            <person name="Gray M.W."/>
            <person name="Holland P.W.H."/>
            <person name="King N."/>
            <person name="Lang F.B.F."/>
            <person name="Roger A.J."/>
            <person name="Ruiz-Trillo I."/>
            <person name="Lander E."/>
            <person name="Nusbaum C."/>
        </authorList>
    </citation>
    <scope>NUCLEOTIDE SEQUENCE [LARGE SCALE GENOMIC DNA]</scope>
    <source>
        <strain evidence="10 11">DAOM BR117</strain>
    </source>
</reference>
<dbReference type="GO" id="GO:0005737">
    <property type="term" value="C:cytoplasm"/>
    <property type="evidence" value="ECO:0007669"/>
    <property type="project" value="UniProtKB-SubCell"/>
</dbReference>
<protein>
    <recommendedName>
        <fullName evidence="5">Restriction of telomere capping protein 4</fullName>
    </recommendedName>
</protein>
<feature type="region of interest" description="Disordered" evidence="8">
    <location>
        <begin position="168"/>
        <end position="193"/>
    </location>
</feature>
<dbReference type="GeneID" id="27685424"/>
<feature type="compositionally biased region" description="Acidic residues" evidence="8">
    <location>
        <begin position="639"/>
        <end position="651"/>
    </location>
</feature>
<dbReference type="AlphaFoldDB" id="A0A0L0HPI1"/>
<evidence type="ECO:0000256" key="2">
    <source>
        <dbReference type="ARBA" id="ARBA00004123"/>
    </source>
</evidence>
<evidence type="ECO:0000256" key="5">
    <source>
        <dbReference type="ARBA" id="ARBA00015162"/>
    </source>
</evidence>
<dbReference type="OrthoDB" id="128308at2759"/>
<name>A0A0L0HPI1_SPIPD</name>
<evidence type="ECO:0000256" key="8">
    <source>
        <dbReference type="SAM" id="MobiDB-lite"/>
    </source>
</evidence>
<accession>A0A0L0HPI1</accession>
<evidence type="ECO:0000256" key="4">
    <source>
        <dbReference type="ARBA" id="ARBA00009461"/>
    </source>
</evidence>
<evidence type="ECO:0000313" key="11">
    <source>
        <dbReference type="Proteomes" id="UP000053201"/>
    </source>
</evidence>
<dbReference type="InterPro" id="IPR028094">
    <property type="entry name" value="RTC4_C"/>
</dbReference>
<keyword evidence="6" id="KW-0963">Cytoplasm</keyword>
<comment type="subcellular location">
    <subcellularLocation>
        <location evidence="3">Cytoplasm</location>
    </subcellularLocation>
    <subcellularLocation>
        <location evidence="2">Nucleus</location>
    </subcellularLocation>
</comment>
<dbReference type="GO" id="GO:0005634">
    <property type="term" value="C:nucleus"/>
    <property type="evidence" value="ECO:0007669"/>
    <property type="project" value="UniProtKB-SubCell"/>
</dbReference>
<evidence type="ECO:0000313" key="10">
    <source>
        <dbReference type="EMBL" id="KND02704.1"/>
    </source>
</evidence>